<evidence type="ECO:0000313" key="6">
    <source>
        <dbReference type="EMBL" id="OCC15448.1"/>
    </source>
</evidence>
<evidence type="ECO:0000256" key="1">
    <source>
        <dbReference type="ARBA" id="ARBA00001947"/>
    </source>
</evidence>
<dbReference type="InterPro" id="IPR011765">
    <property type="entry name" value="Pept_M16_N"/>
</dbReference>
<evidence type="ECO:0000259" key="4">
    <source>
        <dbReference type="Pfam" id="PF00675"/>
    </source>
</evidence>
<dbReference type="STRING" id="1156395.DBT_1195"/>
<dbReference type="PANTHER" id="PTHR11851">
    <property type="entry name" value="METALLOPROTEASE"/>
    <property type="match status" value="1"/>
</dbReference>
<dbReference type="Proteomes" id="UP000093080">
    <property type="component" value="Unassembled WGS sequence"/>
</dbReference>
<dbReference type="InterPro" id="IPR001431">
    <property type="entry name" value="Pept_M16_Zn_BS"/>
</dbReference>
<keyword evidence="7" id="KW-1185">Reference proteome</keyword>
<dbReference type="PANTHER" id="PTHR11851:SF49">
    <property type="entry name" value="MITOCHONDRIAL-PROCESSING PEPTIDASE SUBUNIT ALPHA"/>
    <property type="match status" value="1"/>
</dbReference>
<dbReference type="Gene3D" id="3.30.830.10">
    <property type="entry name" value="Metalloenzyme, LuxS/M16 peptidase-like"/>
    <property type="match status" value="2"/>
</dbReference>
<comment type="cofactor">
    <cofactor evidence="1">
        <name>Zn(2+)</name>
        <dbReference type="ChEBI" id="CHEBI:29105"/>
    </cofactor>
</comment>
<dbReference type="AlphaFoldDB" id="A0A1B9F667"/>
<comment type="similarity">
    <text evidence="2 3">Belongs to the peptidase M16 family.</text>
</comment>
<dbReference type="GO" id="GO:0004222">
    <property type="term" value="F:metalloendopeptidase activity"/>
    <property type="evidence" value="ECO:0007669"/>
    <property type="project" value="InterPro"/>
</dbReference>
<dbReference type="FunFam" id="3.30.830.10:FF:000008">
    <property type="entry name" value="Mitochondrial-processing peptidase subunit beta"/>
    <property type="match status" value="1"/>
</dbReference>
<dbReference type="PATRIC" id="fig|1156395.6.peg.1209"/>
<dbReference type="InterPro" id="IPR011249">
    <property type="entry name" value="Metalloenz_LuxS/M16"/>
</dbReference>
<dbReference type="InterPro" id="IPR050361">
    <property type="entry name" value="MPP/UQCRC_Complex"/>
</dbReference>
<feature type="domain" description="Peptidase M16 C-terminal" evidence="5">
    <location>
        <begin position="170"/>
        <end position="341"/>
    </location>
</feature>
<dbReference type="PROSITE" id="PS00143">
    <property type="entry name" value="INSULINASE"/>
    <property type="match status" value="1"/>
</dbReference>
<feature type="domain" description="Peptidase M16 N-terminal" evidence="4">
    <location>
        <begin position="16"/>
        <end position="163"/>
    </location>
</feature>
<reference evidence="6 7" key="1">
    <citation type="submission" date="2016-06" db="EMBL/GenBank/DDBJ databases">
        <title>Respiratory ammonification of nitrate coupled to the oxidation of elemental sulfur in deep-sea autotrophic thermophilic bacteria.</title>
        <authorList>
            <person name="Slobodkina G.B."/>
            <person name="Mardanov A.V."/>
            <person name="Ravin N.V."/>
            <person name="Frolova A.A."/>
            <person name="Viryasiv M.B."/>
            <person name="Chernyh N.A."/>
            <person name="Bonch-Osmolovskaya E.A."/>
            <person name="Slobodkin A.I."/>
        </authorList>
    </citation>
    <scope>NUCLEOTIDE SEQUENCE [LARGE SCALE GENOMIC DNA]</scope>
    <source>
        <strain evidence="6 7">S69</strain>
    </source>
</reference>
<comment type="caution">
    <text evidence="6">The sequence shown here is derived from an EMBL/GenBank/DDBJ whole genome shotgun (WGS) entry which is preliminary data.</text>
</comment>
<dbReference type="Pfam" id="PF00675">
    <property type="entry name" value="Peptidase_M16"/>
    <property type="match status" value="1"/>
</dbReference>
<evidence type="ECO:0000256" key="3">
    <source>
        <dbReference type="RuleBase" id="RU004447"/>
    </source>
</evidence>
<sequence length="423" mass="47642">MQDTTFIKSVLPNGIRVLTEKVPGVRSLSVGIWVGHGSRDEHPNVNGVSHFIEHMIFKGTKKRSALDIAKAFDRMGGISNAFTSKEMICFHAKVMDTHEEDILELLSDIFLNSQFSQEEVDRERLVVLQEISMVEDSPEELVHDLFYQHFWPEHGLGRPVLGTPDTVTSFNGRDLSQYVRENFSPQKVLVACAGNVEHHSFLKKVEDFFGSMDGGGDNRERTRPIAQEGIRIVRKDLEQANCLIGFEGPSYRDERRYEALLFNVILGGSMSSRLFQEIREKRGLAYAVYSFHTGYSDTGLIGMYAGVQPDKVYEVTELMMNELKRLAEHPVDEKELTQAKDHVKGGILLSSESTDARMSRIAKLELLLGRYSTFEEVIQRIDEVTPELIMKLAQDCLSAPKSALILGNVSSKQETQLEGLLVS</sequence>
<dbReference type="SUPFAM" id="SSF63411">
    <property type="entry name" value="LuxS/MPP-like metallohydrolase"/>
    <property type="match status" value="2"/>
</dbReference>
<dbReference type="GO" id="GO:0006508">
    <property type="term" value="P:proteolysis"/>
    <property type="evidence" value="ECO:0007669"/>
    <property type="project" value="InterPro"/>
</dbReference>
<evidence type="ECO:0000313" key="7">
    <source>
        <dbReference type="Proteomes" id="UP000093080"/>
    </source>
</evidence>
<dbReference type="GO" id="GO:0046872">
    <property type="term" value="F:metal ion binding"/>
    <property type="evidence" value="ECO:0007669"/>
    <property type="project" value="InterPro"/>
</dbReference>
<name>A0A1B9F667_9BACT</name>
<dbReference type="RefSeq" id="WP_067617554.1">
    <property type="nucleotide sequence ID" value="NZ_MAGO01000005.1"/>
</dbReference>
<protein>
    <submittedName>
        <fullName evidence="6">Peptidase, M16 family</fullName>
    </submittedName>
</protein>
<dbReference type="EMBL" id="MAGO01000005">
    <property type="protein sequence ID" value="OCC15448.1"/>
    <property type="molecule type" value="Genomic_DNA"/>
</dbReference>
<gene>
    <name evidence="6" type="ORF">DBT_1195</name>
</gene>
<dbReference type="InterPro" id="IPR007863">
    <property type="entry name" value="Peptidase_M16_C"/>
</dbReference>
<evidence type="ECO:0000259" key="5">
    <source>
        <dbReference type="Pfam" id="PF05193"/>
    </source>
</evidence>
<proteinExistence type="inferred from homology"/>
<evidence type="ECO:0000256" key="2">
    <source>
        <dbReference type="ARBA" id="ARBA00007261"/>
    </source>
</evidence>
<dbReference type="Pfam" id="PF05193">
    <property type="entry name" value="Peptidase_M16_C"/>
    <property type="match status" value="1"/>
</dbReference>
<organism evidence="6 7">
    <name type="scientific">Dissulfuribacter thermophilus</name>
    <dbReference type="NCBI Taxonomy" id="1156395"/>
    <lineage>
        <taxon>Bacteria</taxon>
        <taxon>Pseudomonadati</taxon>
        <taxon>Thermodesulfobacteriota</taxon>
        <taxon>Dissulfuribacteria</taxon>
        <taxon>Dissulfuribacterales</taxon>
        <taxon>Dissulfuribacteraceae</taxon>
        <taxon>Dissulfuribacter</taxon>
    </lineage>
</organism>
<accession>A0A1B9F667</accession>